<proteinExistence type="predicted"/>
<dbReference type="AlphaFoldDB" id="A0A917FKS1"/>
<evidence type="ECO:0000313" key="2">
    <source>
        <dbReference type="EMBL" id="GGF89681.1"/>
    </source>
</evidence>
<dbReference type="Pfam" id="PF13302">
    <property type="entry name" value="Acetyltransf_3"/>
    <property type="match status" value="1"/>
</dbReference>
<evidence type="ECO:0000313" key="3">
    <source>
        <dbReference type="Proteomes" id="UP000605253"/>
    </source>
</evidence>
<evidence type="ECO:0000259" key="1">
    <source>
        <dbReference type="PROSITE" id="PS51186"/>
    </source>
</evidence>
<accession>A0A917FKS1</accession>
<dbReference type="GO" id="GO:0016747">
    <property type="term" value="F:acyltransferase activity, transferring groups other than amino-acyl groups"/>
    <property type="evidence" value="ECO:0007669"/>
    <property type="project" value="InterPro"/>
</dbReference>
<gene>
    <name evidence="2" type="ORF">GCM10011365_08580</name>
</gene>
<dbReference type="EMBL" id="BMEO01000003">
    <property type="protein sequence ID" value="GGF89681.1"/>
    <property type="molecule type" value="Genomic_DNA"/>
</dbReference>
<keyword evidence="3" id="KW-1185">Reference proteome</keyword>
<reference evidence="2" key="1">
    <citation type="journal article" date="2014" name="Int. J. Syst. Evol. Microbiol.">
        <title>Complete genome sequence of Corynebacterium casei LMG S-19264T (=DSM 44701T), isolated from a smear-ripened cheese.</title>
        <authorList>
            <consortium name="US DOE Joint Genome Institute (JGI-PGF)"/>
            <person name="Walter F."/>
            <person name="Albersmeier A."/>
            <person name="Kalinowski J."/>
            <person name="Ruckert C."/>
        </authorList>
    </citation>
    <scope>NUCLEOTIDE SEQUENCE</scope>
    <source>
        <strain evidence="2">CGMCC 1.12181</strain>
    </source>
</reference>
<dbReference type="InterPro" id="IPR016181">
    <property type="entry name" value="Acyl_CoA_acyltransferase"/>
</dbReference>
<feature type="domain" description="N-acetyltransferase" evidence="1">
    <location>
        <begin position="10"/>
        <end position="180"/>
    </location>
</feature>
<name>A0A917FKS1_9GAMM</name>
<dbReference type="PROSITE" id="PS51186">
    <property type="entry name" value="GNAT"/>
    <property type="match status" value="1"/>
</dbReference>
<dbReference type="SUPFAM" id="SSF55729">
    <property type="entry name" value="Acyl-CoA N-acyltransferases (Nat)"/>
    <property type="match status" value="1"/>
</dbReference>
<reference evidence="2" key="2">
    <citation type="submission" date="2020-09" db="EMBL/GenBank/DDBJ databases">
        <authorList>
            <person name="Sun Q."/>
            <person name="Zhou Y."/>
        </authorList>
    </citation>
    <scope>NUCLEOTIDE SEQUENCE</scope>
    <source>
        <strain evidence="2">CGMCC 1.12181</strain>
    </source>
</reference>
<dbReference type="InterPro" id="IPR000182">
    <property type="entry name" value="GNAT_dom"/>
</dbReference>
<comment type="caution">
    <text evidence="2">The sequence shown here is derived from an EMBL/GenBank/DDBJ whole genome shotgun (WGS) entry which is preliminary data.</text>
</comment>
<organism evidence="2 3">
    <name type="scientific">Marinicella pacifica</name>
    <dbReference type="NCBI Taxonomy" id="1171543"/>
    <lineage>
        <taxon>Bacteria</taxon>
        <taxon>Pseudomonadati</taxon>
        <taxon>Pseudomonadota</taxon>
        <taxon>Gammaproteobacteria</taxon>
        <taxon>Lysobacterales</taxon>
        <taxon>Marinicellaceae</taxon>
        <taxon>Marinicella</taxon>
    </lineage>
</organism>
<protein>
    <submittedName>
        <fullName evidence="2">GNAT family acetyltransferase</fullName>
    </submittedName>
</protein>
<dbReference type="Proteomes" id="UP000605253">
    <property type="component" value="Unassembled WGS sequence"/>
</dbReference>
<sequence>MLTIKHSERLSYRLMDDTDADLLFELDQDPAVMEHINEGKPTSRVEIDNIFIPRMMQYRNPDKGWGLWQVNTLADDEFIGWILVRPMHYFSDDRDDEDIELGWRFMQKSWGTGYATEAAKAVMMALHRQVGYQTFSAIAVAGNTGSIRIMEKLGMAYQKTDIYKDPLGDTEAVFYSATLAPN</sequence>
<dbReference type="InterPro" id="IPR051531">
    <property type="entry name" value="N-acetyltransferase"/>
</dbReference>
<dbReference type="Gene3D" id="3.40.630.30">
    <property type="match status" value="1"/>
</dbReference>
<dbReference type="PANTHER" id="PTHR43792:SF1">
    <property type="entry name" value="N-ACETYLTRANSFERASE DOMAIN-CONTAINING PROTEIN"/>
    <property type="match status" value="1"/>
</dbReference>
<dbReference type="RefSeq" id="WP_229728250.1">
    <property type="nucleotide sequence ID" value="NZ_BAABJF010000017.1"/>
</dbReference>
<dbReference type="PANTHER" id="PTHR43792">
    <property type="entry name" value="GNAT FAMILY, PUTATIVE (AFU_ORTHOLOGUE AFUA_3G00765)-RELATED-RELATED"/>
    <property type="match status" value="1"/>
</dbReference>